<sequence length="256" mass="26829">MTRRDRGSVALLDLVVAAMIMALLTAALATLLTSAYSATNSISRRADIAQRTADLTTRMREALSGSTSAGSCAARLDPITAAPILLANCERITRDPAVLVSATATKVCALSMSTDGAAMTATTLLVAPNLQCLELSAKRRLTSTLVAPNTADYTGRTWTAAPTQTELLLVGATITPVDNGSAPVTPAFSYFAADGTELVPATGTPLALSDAQRALVRVVRFKATVQALRTKVLEPIVIDIALGAARFAQEQRWQGR</sequence>
<gene>
    <name evidence="1" type="ORF">UFOPK3376_02520</name>
</gene>
<dbReference type="EMBL" id="CAFBLP010000084">
    <property type="protein sequence ID" value="CAB4887711.1"/>
    <property type="molecule type" value="Genomic_DNA"/>
</dbReference>
<evidence type="ECO:0000313" key="1">
    <source>
        <dbReference type="EMBL" id="CAB4887711.1"/>
    </source>
</evidence>
<proteinExistence type="predicted"/>
<organism evidence="1">
    <name type="scientific">freshwater metagenome</name>
    <dbReference type="NCBI Taxonomy" id="449393"/>
    <lineage>
        <taxon>unclassified sequences</taxon>
        <taxon>metagenomes</taxon>
        <taxon>ecological metagenomes</taxon>
    </lineage>
</organism>
<protein>
    <submittedName>
        <fullName evidence="1">Unannotated protein</fullName>
    </submittedName>
</protein>
<reference evidence="1" key="1">
    <citation type="submission" date="2020-05" db="EMBL/GenBank/DDBJ databases">
        <authorList>
            <person name="Chiriac C."/>
            <person name="Salcher M."/>
            <person name="Ghai R."/>
            <person name="Kavagutti S V."/>
        </authorList>
    </citation>
    <scope>NUCLEOTIDE SEQUENCE</scope>
</reference>
<accession>A0A6J7EZ73</accession>
<dbReference type="AlphaFoldDB" id="A0A6J7EZ73"/>
<name>A0A6J7EZ73_9ZZZZ</name>